<dbReference type="PANTHER" id="PTHR35102">
    <property type="entry name" value="E3 UBIQUITIN-PROTEIN LIGASE"/>
    <property type="match status" value="1"/>
</dbReference>
<dbReference type="PANTHER" id="PTHR35102:SF1">
    <property type="entry name" value="E3 UBIQUITIN-PROTEIN LIGASE"/>
    <property type="match status" value="1"/>
</dbReference>
<keyword evidence="1" id="KW-1133">Transmembrane helix</keyword>
<keyword evidence="1" id="KW-0472">Membrane</keyword>
<comment type="caution">
    <text evidence="3">The sequence shown here is derived from an EMBL/GenBank/DDBJ whole genome shotgun (WGS) entry which is preliminary data.</text>
</comment>
<feature type="domain" description="DUF2062" evidence="2">
    <location>
        <begin position="20"/>
        <end position="148"/>
    </location>
</feature>
<evidence type="ECO:0000259" key="2">
    <source>
        <dbReference type="Pfam" id="PF09835"/>
    </source>
</evidence>
<dbReference type="EMBL" id="JACHGF010000019">
    <property type="protein sequence ID" value="MBB5287495.1"/>
    <property type="molecule type" value="Genomic_DNA"/>
</dbReference>
<dbReference type="RefSeq" id="WP_184179765.1">
    <property type="nucleotide sequence ID" value="NZ_JACHGF010000019.1"/>
</dbReference>
<proteinExistence type="predicted"/>
<dbReference type="Proteomes" id="UP000557307">
    <property type="component" value="Unassembled WGS sequence"/>
</dbReference>
<dbReference type="InterPro" id="IPR018639">
    <property type="entry name" value="DUF2062"/>
</dbReference>
<evidence type="ECO:0000313" key="4">
    <source>
        <dbReference type="Proteomes" id="UP000557307"/>
    </source>
</evidence>
<gene>
    <name evidence="3" type="ORF">HNQ92_005659</name>
</gene>
<protein>
    <recommendedName>
        <fullName evidence="2">DUF2062 domain-containing protein</fullName>
    </recommendedName>
</protein>
<feature type="transmembrane region" description="Helical" evidence="1">
    <location>
        <begin position="60"/>
        <end position="82"/>
    </location>
</feature>
<name>A0A840TX34_9BACT</name>
<reference evidence="3 4" key="1">
    <citation type="submission" date="2020-08" db="EMBL/GenBank/DDBJ databases">
        <title>Genomic Encyclopedia of Type Strains, Phase IV (KMG-IV): sequencing the most valuable type-strain genomes for metagenomic binning, comparative biology and taxonomic classification.</title>
        <authorList>
            <person name="Goeker M."/>
        </authorList>
    </citation>
    <scope>NUCLEOTIDE SEQUENCE [LARGE SCALE GENOMIC DNA]</scope>
    <source>
        <strain evidence="3 4">DSM 105074</strain>
    </source>
</reference>
<sequence>MTRPWLQKRLKKWGTFLKQGTSIRQLAWSLTLSLLLGVFPLIGTANFIITLLAVRYKLNLPLMLAISYALYPVQILLWVPFLRVGEGVLGLPAFPITWEQLRASFDLGIGFALNHFGLAMLCATLGWLLLSGVVMMGFYHVFKFILQRLLPIQRKKEQLEAQTTSADLDA</sequence>
<evidence type="ECO:0000313" key="3">
    <source>
        <dbReference type="EMBL" id="MBB5287495.1"/>
    </source>
</evidence>
<feature type="transmembrane region" description="Helical" evidence="1">
    <location>
        <begin position="26"/>
        <end position="54"/>
    </location>
</feature>
<evidence type="ECO:0000256" key="1">
    <source>
        <dbReference type="SAM" id="Phobius"/>
    </source>
</evidence>
<dbReference type="AlphaFoldDB" id="A0A840TX34"/>
<dbReference type="Pfam" id="PF09835">
    <property type="entry name" value="DUF2062"/>
    <property type="match status" value="1"/>
</dbReference>
<accession>A0A840TX34</accession>
<feature type="transmembrane region" description="Helical" evidence="1">
    <location>
        <begin position="127"/>
        <end position="146"/>
    </location>
</feature>
<organism evidence="3 4">
    <name type="scientific">Rhabdobacter roseus</name>
    <dbReference type="NCBI Taxonomy" id="1655419"/>
    <lineage>
        <taxon>Bacteria</taxon>
        <taxon>Pseudomonadati</taxon>
        <taxon>Bacteroidota</taxon>
        <taxon>Cytophagia</taxon>
        <taxon>Cytophagales</taxon>
        <taxon>Cytophagaceae</taxon>
        <taxon>Rhabdobacter</taxon>
    </lineage>
</organism>
<keyword evidence="1" id="KW-0812">Transmembrane</keyword>
<keyword evidence="4" id="KW-1185">Reference proteome</keyword>